<organism evidence="5 6">
    <name type="scientific">Populus tomentosa</name>
    <name type="common">Chinese white poplar</name>
    <dbReference type="NCBI Taxonomy" id="118781"/>
    <lineage>
        <taxon>Eukaryota</taxon>
        <taxon>Viridiplantae</taxon>
        <taxon>Streptophyta</taxon>
        <taxon>Embryophyta</taxon>
        <taxon>Tracheophyta</taxon>
        <taxon>Spermatophyta</taxon>
        <taxon>Magnoliopsida</taxon>
        <taxon>eudicotyledons</taxon>
        <taxon>Gunneridae</taxon>
        <taxon>Pentapetalae</taxon>
        <taxon>rosids</taxon>
        <taxon>fabids</taxon>
        <taxon>Malpighiales</taxon>
        <taxon>Salicaceae</taxon>
        <taxon>Saliceae</taxon>
        <taxon>Populus</taxon>
    </lineage>
</organism>
<keyword evidence="4" id="KW-0479">Metal-binding</keyword>
<evidence type="ECO:0000256" key="1">
    <source>
        <dbReference type="ARBA" id="ARBA00022603"/>
    </source>
</evidence>
<dbReference type="GO" id="GO:0032259">
    <property type="term" value="P:methylation"/>
    <property type="evidence" value="ECO:0007669"/>
    <property type="project" value="UniProtKB-KW"/>
</dbReference>
<dbReference type="PROSITE" id="PS51682">
    <property type="entry name" value="SAM_OMT_I"/>
    <property type="match status" value="1"/>
</dbReference>
<protein>
    <submittedName>
        <fullName evidence="5">Uncharacterized protein</fullName>
    </submittedName>
</protein>
<keyword evidence="3" id="KW-0949">S-adenosyl-L-methionine</keyword>
<dbReference type="GO" id="GO:0008757">
    <property type="term" value="F:S-adenosylmethionine-dependent methyltransferase activity"/>
    <property type="evidence" value="ECO:0007669"/>
    <property type="project" value="TreeGrafter"/>
</dbReference>
<dbReference type="EMBL" id="JAAWWB010000015">
    <property type="protein sequence ID" value="KAG6765989.1"/>
    <property type="molecule type" value="Genomic_DNA"/>
</dbReference>
<dbReference type="InterPro" id="IPR050362">
    <property type="entry name" value="Cation-dep_OMT"/>
</dbReference>
<dbReference type="Pfam" id="PF01596">
    <property type="entry name" value="Methyltransf_3"/>
    <property type="match status" value="1"/>
</dbReference>
<dbReference type="OrthoDB" id="10251242at2759"/>
<reference evidence="5" key="1">
    <citation type="journal article" date="2020" name="bioRxiv">
        <title>Hybrid origin of Populus tomentosa Carr. identified through genome sequencing and phylogenomic analysis.</title>
        <authorList>
            <person name="An X."/>
            <person name="Gao K."/>
            <person name="Chen Z."/>
            <person name="Li J."/>
            <person name="Yang X."/>
            <person name="Yang X."/>
            <person name="Zhou J."/>
            <person name="Guo T."/>
            <person name="Zhao T."/>
            <person name="Huang S."/>
            <person name="Miao D."/>
            <person name="Khan W.U."/>
            <person name="Rao P."/>
            <person name="Ye M."/>
            <person name="Lei B."/>
            <person name="Liao W."/>
            <person name="Wang J."/>
            <person name="Ji L."/>
            <person name="Li Y."/>
            <person name="Guo B."/>
            <person name="Mustafa N.S."/>
            <person name="Li S."/>
            <person name="Yun Q."/>
            <person name="Keller S.R."/>
            <person name="Mao J."/>
            <person name="Zhang R."/>
            <person name="Strauss S.H."/>
        </authorList>
    </citation>
    <scope>NUCLEOTIDE SEQUENCE</scope>
    <source>
        <strain evidence="5">GM15</strain>
        <tissue evidence="5">Leaf</tissue>
    </source>
</reference>
<dbReference type="AlphaFoldDB" id="A0A8X7ZA56"/>
<evidence type="ECO:0000256" key="2">
    <source>
        <dbReference type="ARBA" id="ARBA00022679"/>
    </source>
</evidence>
<accession>A0A8X7ZA56</accession>
<keyword evidence="2" id="KW-0808">Transferase</keyword>
<dbReference type="GO" id="GO:0008171">
    <property type="term" value="F:O-methyltransferase activity"/>
    <property type="evidence" value="ECO:0007669"/>
    <property type="project" value="InterPro"/>
</dbReference>
<dbReference type="GO" id="GO:0046872">
    <property type="term" value="F:metal ion binding"/>
    <property type="evidence" value="ECO:0007669"/>
    <property type="project" value="UniProtKB-KW"/>
</dbReference>
<keyword evidence="6" id="KW-1185">Reference proteome</keyword>
<proteinExistence type="predicted"/>
<dbReference type="PANTHER" id="PTHR10509:SF34">
    <property type="entry name" value="TAPETUM-SPECIFIC METHYLTRANSFERASE 1"/>
    <property type="match status" value="1"/>
</dbReference>
<dbReference type="InterPro" id="IPR002935">
    <property type="entry name" value="SAM_O-MeTrfase"/>
</dbReference>
<evidence type="ECO:0000256" key="3">
    <source>
        <dbReference type="ARBA" id="ARBA00022691"/>
    </source>
</evidence>
<comment type="caution">
    <text evidence="5">The sequence shown here is derived from an EMBL/GenBank/DDBJ whole genome shotgun (WGS) entry which is preliminary data.</text>
</comment>
<evidence type="ECO:0000313" key="6">
    <source>
        <dbReference type="Proteomes" id="UP000886885"/>
    </source>
</evidence>
<keyword evidence="1" id="KW-0489">Methyltransferase</keyword>
<dbReference type="PANTHER" id="PTHR10509">
    <property type="entry name" value="O-METHYLTRANSFERASE-RELATED"/>
    <property type="match status" value="1"/>
</dbReference>
<dbReference type="Proteomes" id="UP000886885">
    <property type="component" value="Chromosome 8A"/>
</dbReference>
<evidence type="ECO:0000313" key="5">
    <source>
        <dbReference type="EMBL" id="KAG6765989.1"/>
    </source>
</evidence>
<name>A0A8X7ZA56_POPTO</name>
<gene>
    <name evidence="5" type="ORF">POTOM_030053</name>
</gene>
<sequence length="138" mass="15903">MNTTSRSYEKQQLRNIAACKSEMSVPIDAFESHESQQDTRDWCFHRLFSLLSTALALPKDGQNYHEQLLKLVRIGGVVVYDSTLWFGFVAKKEHGEPEHMKNSTTDIKEFNKQLSSDRRVEISQVSIGDGVTFCRRLY</sequence>
<evidence type="ECO:0000256" key="4">
    <source>
        <dbReference type="ARBA" id="ARBA00022723"/>
    </source>
</evidence>